<dbReference type="GO" id="GO:0006361">
    <property type="term" value="P:transcription initiation at RNA polymerase I promoter"/>
    <property type="evidence" value="ECO:0007669"/>
    <property type="project" value="TreeGrafter"/>
</dbReference>
<dbReference type="Gene3D" id="1.10.10.60">
    <property type="entry name" value="Homeodomain-like"/>
    <property type="match status" value="1"/>
</dbReference>
<gene>
    <name evidence="2" type="ORF">PCL_12757</name>
</gene>
<evidence type="ECO:0000313" key="3">
    <source>
        <dbReference type="Proteomes" id="UP000245956"/>
    </source>
</evidence>
<evidence type="ECO:0000313" key="2">
    <source>
        <dbReference type="EMBL" id="PWI70358.1"/>
    </source>
</evidence>
<sequence>MDPDSEGHYSTEKEDPAQEPFEPDEDVKAEDDDFRPGTSSEYHTSDDEESDIGDPDEVRGALSLGHDARQRASLKRPAEDNPAFRPFKRQKGTINLEYLELLNRDIDDAAHRACLDDDVDLPPTQIGLTLWSTVEKRQFFEALSRCGRHNIAQIAAHVNSKSVVEVQHYIDFLQDAHQRRRQFDRRSFLATAEYPAAVELSPQCCHAQEEAADAVSLRQEQRESQREEQKWGPNWDVAPDVALRLDRGDNQSPPFSQLFHTSRWLRLSQRFFMNSTIPNSNWHHIDDVPPSMWATAFDDFHSLAISVTRRLVQATLFISMSRIRAKRELVPKTRSFVRRKDAEAAIASLGMPANARHLWQESARRLRLDVYEEPPSRDDEGEDEPMSYDEVERELGEGLDMGEGPDTTTERPVYNHESEFEDEEEDEEGSHENVEERDIDREANEILWYSAADLRDVAGTRQALKLRIATERRQEEQADRFDEHASSRAEMEMWEVLQKKPPVEIPRTQDPGRPERSNLDVESIYPLRRDWADQLKYRSEWEAQQE</sequence>
<dbReference type="EMBL" id="LCWV01000009">
    <property type="protein sequence ID" value="PWI70358.1"/>
    <property type="molecule type" value="Genomic_DNA"/>
</dbReference>
<dbReference type="GO" id="GO:0000182">
    <property type="term" value="F:rDNA binding"/>
    <property type="evidence" value="ECO:0007669"/>
    <property type="project" value="TreeGrafter"/>
</dbReference>
<feature type="region of interest" description="Disordered" evidence="1">
    <location>
        <begin position="495"/>
        <end position="521"/>
    </location>
</feature>
<accession>A0A2U3E751</accession>
<dbReference type="InterPro" id="IPR039601">
    <property type="entry name" value="Rrn5"/>
</dbReference>
<dbReference type="GO" id="GO:0001181">
    <property type="term" value="F:RNA polymerase I general transcription initiation factor activity"/>
    <property type="evidence" value="ECO:0007669"/>
    <property type="project" value="TreeGrafter"/>
</dbReference>
<evidence type="ECO:0000256" key="1">
    <source>
        <dbReference type="SAM" id="MobiDB-lite"/>
    </source>
</evidence>
<dbReference type="Proteomes" id="UP000245956">
    <property type="component" value="Unassembled WGS sequence"/>
</dbReference>
<organism evidence="2 3">
    <name type="scientific">Purpureocillium lilacinum</name>
    <name type="common">Paecilomyces lilacinus</name>
    <dbReference type="NCBI Taxonomy" id="33203"/>
    <lineage>
        <taxon>Eukaryota</taxon>
        <taxon>Fungi</taxon>
        <taxon>Dikarya</taxon>
        <taxon>Ascomycota</taxon>
        <taxon>Pezizomycotina</taxon>
        <taxon>Sordariomycetes</taxon>
        <taxon>Hypocreomycetidae</taxon>
        <taxon>Hypocreales</taxon>
        <taxon>Ophiocordycipitaceae</taxon>
        <taxon>Purpureocillium</taxon>
    </lineage>
</organism>
<dbReference type="PANTHER" id="PTHR28079">
    <property type="entry name" value="RNA POLYMERASE I-SPECIFIC TRANSCRIPTION INITIATION FACTOR RRN5"/>
    <property type="match status" value="1"/>
</dbReference>
<dbReference type="GO" id="GO:0000500">
    <property type="term" value="C:RNA polymerase I upstream activating factor complex"/>
    <property type="evidence" value="ECO:0007669"/>
    <property type="project" value="InterPro"/>
</dbReference>
<protein>
    <recommendedName>
        <fullName evidence="4">Homeodomain-like protein</fullName>
    </recommendedName>
</protein>
<evidence type="ECO:0008006" key="4">
    <source>
        <dbReference type="Google" id="ProtNLM"/>
    </source>
</evidence>
<feature type="region of interest" description="Disordered" evidence="1">
    <location>
        <begin position="396"/>
        <end position="442"/>
    </location>
</feature>
<feature type="compositionally biased region" description="Basic and acidic residues" evidence="1">
    <location>
        <begin position="430"/>
        <end position="442"/>
    </location>
</feature>
<feature type="compositionally biased region" description="Basic and acidic residues" evidence="1">
    <location>
        <begin position="510"/>
        <end position="519"/>
    </location>
</feature>
<comment type="caution">
    <text evidence="2">The sequence shown here is derived from an EMBL/GenBank/DDBJ whole genome shotgun (WGS) entry which is preliminary data.</text>
</comment>
<dbReference type="CDD" id="cd00167">
    <property type="entry name" value="SANT"/>
    <property type="match status" value="1"/>
</dbReference>
<feature type="region of interest" description="Disordered" evidence="1">
    <location>
        <begin position="1"/>
        <end position="87"/>
    </location>
</feature>
<feature type="compositionally biased region" description="Acidic residues" evidence="1">
    <location>
        <begin position="46"/>
        <end position="55"/>
    </location>
</feature>
<dbReference type="GO" id="GO:0042790">
    <property type="term" value="P:nucleolar large rRNA transcription by RNA polymerase I"/>
    <property type="evidence" value="ECO:0007669"/>
    <property type="project" value="InterPro"/>
</dbReference>
<dbReference type="PANTHER" id="PTHR28079:SF1">
    <property type="entry name" value="RNA POLYMERASE I-SPECIFIC TRANSCRIPTION INITIATION FACTOR RRN5"/>
    <property type="match status" value="1"/>
</dbReference>
<reference evidence="2 3" key="1">
    <citation type="journal article" date="2016" name="Front. Microbiol.">
        <title>Genome and transcriptome sequences reveal the specific parasitism of the nematophagous Purpureocillium lilacinum 36-1.</title>
        <authorList>
            <person name="Xie J."/>
            <person name="Li S."/>
            <person name="Mo C."/>
            <person name="Xiao X."/>
            <person name="Peng D."/>
            <person name="Wang G."/>
            <person name="Xiao Y."/>
        </authorList>
    </citation>
    <scope>NUCLEOTIDE SEQUENCE [LARGE SCALE GENOMIC DNA]</scope>
    <source>
        <strain evidence="2 3">36-1</strain>
    </source>
</reference>
<feature type="compositionally biased region" description="Basic and acidic residues" evidence="1">
    <location>
        <begin position="1"/>
        <end position="16"/>
    </location>
</feature>
<dbReference type="InterPro" id="IPR001005">
    <property type="entry name" value="SANT/Myb"/>
</dbReference>
<name>A0A2U3E751_PURLI</name>
<feature type="compositionally biased region" description="Acidic residues" evidence="1">
    <location>
        <begin position="21"/>
        <end position="33"/>
    </location>
</feature>
<proteinExistence type="predicted"/>
<dbReference type="AlphaFoldDB" id="A0A2U3E751"/>
<feature type="compositionally biased region" description="Basic and acidic residues" evidence="1">
    <location>
        <begin position="219"/>
        <end position="230"/>
    </location>
</feature>
<dbReference type="InterPro" id="IPR009057">
    <property type="entry name" value="Homeodomain-like_sf"/>
</dbReference>
<dbReference type="SUPFAM" id="SSF46689">
    <property type="entry name" value="Homeodomain-like"/>
    <property type="match status" value="1"/>
</dbReference>
<feature type="compositionally biased region" description="Acidic residues" evidence="1">
    <location>
        <begin position="419"/>
        <end position="429"/>
    </location>
</feature>
<feature type="region of interest" description="Disordered" evidence="1">
    <location>
        <begin position="211"/>
        <end position="231"/>
    </location>
</feature>